<protein>
    <submittedName>
        <fullName evidence="5">Oxidoreductase, FAD/FMN-binding family protein</fullName>
    </submittedName>
</protein>
<sequence length="368" mass="40085">MNEKLVSIVILNMSGSVLFSPIQIGPLKLKNRIMRSPCVMNDSDNNGFPSNRLLSYYKELAIGEMGLITSGGVYATKAGKNCTQMAGIETDQHAEAWRSTIDFIHSKGSKFIFQLADSGEATTSDISCSQPRGPSGLLPNSRMMSTAEVEEFIEIFINAANRAQNVGSDGVCVHAAHGFMISEFLSPHYNKRTDKYGGSPENNRRILKEIVEGIRSRCGKDFLIATKINGADQCENGITAKDFVQNVLNTPGLDMVEVSCGFQNDAGCRTPSFKGINGIRFKPGYNLDEALELRKFSDIPIAVVGGFRKLKDMEEAVKKGIQLISLGRPSICELHIVKHLIEGHGSKCISCNQCVNALATGMAKCCVF</sequence>
<keyword evidence="3" id="KW-1133">Transmembrane helix</keyword>
<dbReference type="EMBL" id="DS116941">
    <property type="protein sequence ID" value="EAX82146.1"/>
    <property type="molecule type" value="Genomic_DNA"/>
</dbReference>
<dbReference type="Pfam" id="PF00724">
    <property type="entry name" value="Oxidored_FMN"/>
    <property type="match status" value="1"/>
</dbReference>
<dbReference type="VEuPathDB" id="TrichDB:TVAGG3_0926880"/>
<dbReference type="STRING" id="5722.A2GL21"/>
<evidence type="ECO:0000256" key="2">
    <source>
        <dbReference type="ARBA" id="ARBA00023002"/>
    </source>
</evidence>
<feature type="domain" description="NADH:flavin oxidoreductase/NADH oxidase N-terminal" evidence="4">
    <location>
        <begin position="18"/>
        <end position="339"/>
    </location>
</feature>
<evidence type="ECO:0000259" key="4">
    <source>
        <dbReference type="Pfam" id="PF00724"/>
    </source>
</evidence>
<dbReference type="InterPro" id="IPR051799">
    <property type="entry name" value="NADH_flavin_oxidoreductase"/>
</dbReference>
<dbReference type="Proteomes" id="UP000001542">
    <property type="component" value="Unassembled WGS sequence"/>
</dbReference>
<keyword evidence="1" id="KW-0285">Flavoprotein</keyword>
<keyword evidence="2" id="KW-0560">Oxidoreductase</keyword>
<dbReference type="PANTHER" id="PTHR43656">
    <property type="entry name" value="BINDING OXIDOREDUCTASE, PUTATIVE (AFU_ORTHOLOGUE AFUA_2G08260)-RELATED"/>
    <property type="match status" value="1"/>
</dbReference>
<dbReference type="KEGG" id="tva:4739774"/>
<name>A2GL21_TRIV3</name>
<dbReference type="Gene3D" id="3.20.20.70">
    <property type="entry name" value="Aldolase class I"/>
    <property type="match status" value="1"/>
</dbReference>
<evidence type="ECO:0000313" key="6">
    <source>
        <dbReference type="Proteomes" id="UP000001542"/>
    </source>
</evidence>
<accession>A2GL21</accession>
<evidence type="ECO:0000256" key="3">
    <source>
        <dbReference type="SAM" id="Phobius"/>
    </source>
</evidence>
<dbReference type="InParanoid" id="A2GL21"/>
<dbReference type="CDD" id="cd02803">
    <property type="entry name" value="OYE_like_FMN_family"/>
    <property type="match status" value="1"/>
</dbReference>
<evidence type="ECO:0000313" key="5">
    <source>
        <dbReference type="EMBL" id="EAX82146.1"/>
    </source>
</evidence>
<feature type="transmembrane region" description="Helical" evidence="3">
    <location>
        <begin position="6"/>
        <end position="25"/>
    </location>
</feature>
<reference evidence="5" key="2">
    <citation type="journal article" date="2007" name="Science">
        <title>Draft genome sequence of the sexually transmitted pathogen Trichomonas vaginalis.</title>
        <authorList>
            <person name="Carlton J.M."/>
            <person name="Hirt R.P."/>
            <person name="Silva J.C."/>
            <person name="Delcher A.L."/>
            <person name="Schatz M."/>
            <person name="Zhao Q."/>
            <person name="Wortman J.R."/>
            <person name="Bidwell S.L."/>
            <person name="Alsmark U.C.M."/>
            <person name="Besteiro S."/>
            <person name="Sicheritz-Ponten T."/>
            <person name="Noel C.J."/>
            <person name="Dacks J.B."/>
            <person name="Foster P.G."/>
            <person name="Simillion C."/>
            <person name="Van de Peer Y."/>
            <person name="Miranda-Saavedra D."/>
            <person name="Barton G.J."/>
            <person name="Westrop G.D."/>
            <person name="Mueller S."/>
            <person name="Dessi D."/>
            <person name="Fiori P.L."/>
            <person name="Ren Q."/>
            <person name="Paulsen I."/>
            <person name="Zhang H."/>
            <person name="Bastida-Corcuera F.D."/>
            <person name="Simoes-Barbosa A."/>
            <person name="Brown M.T."/>
            <person name="Hayes R.D."/>
            <person name="Mukherjee M."/>
            <person name="Okumura C.Y."/>
            <person name="Schneider R."/>
            <person name="Smith A.J."/>
            <person name="Vanacova S."/>
            <person name="Villalvazo M."/>
            <person name="Haas B.J."/>
            <person name="Pertea M."/>
            <person name="Feldblyum T.V."/>
            <person name="Utterback T.R."/>
            <person name="Shu C.L."/>
            <person name="Osoegawa K."/>
            <person name="de Jong P.J."/>
            <person name="Hrdy I."/>
            <person name="Horvathova L."/>
            <person name="Zubacova Z."/>
            <person name="Dolezal P."/>
            <person name="Malik S.B."/>
            <person name="Logsdon J.M. Jr."/>
            <person name="Henze K."/>
            <person name="Gupta A."/>
            <person name="Wang C.C."/>
            <person name="Dunne R.L."/>
            <person name="Upcroft J.A."/>
            <person name="Upcroft P."/>
            <person name="White O."/>
            <person name="Salzberg S.L."/>
            <person name="Tang P."/>
            <person name="Chiu C.-H."/>
            <person name="Lee Y.-S."/>
            <person name="Embley T.M."/>
            <person name="Coombs G.H."/>
            <person name="Mottram J.C."/>
            <person name="Tachezy J."/>
            <person name="Fraser-Liggett C.M."/>
            <person name="Johnson P.J."/>
        </authorList>
    </citation>
    <scope>NUCLEOTIDE SEQUENCE [LARGE SCALE GENOMIC DNA]</scope>
    <source>
        <strain evidence="5">G3</strain>
    </source>
</reference>
<dbReference type="SMR" id="A2GL21"/>
<dbReference type="VEuPathDB" id="TrichDB:TVAG_510340"/>
<dbReference type="PANTHER" id="PTHR43656:SF2">
    <property type="entry name" value="BINDING OXIDOREDUCTASE, PUTATIVE (AFU_ORTHOLOGUE AFUA_2G08260)-RELATED"/>
    <property type="match status" value="1"/>
</dbReference>
<dbReference type="RefSeq" id="XP_001295076.1">
    <property type="nucleotide sequence ID" value="XM_001295075.1"/>
</dbReference>
<dbReference type="AlphaFoldDB" id="A2GL21"/>
<dbReference type="SUPFAM" id="SSF51395">
    <property type="entry name" value="FMN-linked oxidoreductases"/>
    <property type="match status" value="1"/>
</dbReference>
<keyword evidence="6" id="KW-1185">Reference proteome</keyword>
<dbReference type="OrthoDB" id="72788at2759"/>
<organism evidence="5 6">
    <name type="scientific">Trichomonas vaginalis (strain ATCC PRA-98 / G3)</name>
    <dbReference type="NCBI Taxonomy" id="412133"/>
    <lineage>
        <taxon>Eukaryota</taxon>
        <taxon>Metamonada</taxon>
        <taxon>Parabasalia</taxon>
        <taxon>Trichomonadida</taxon>
        <taxon>Trichomonadidae</taxon>
        <taxon>Trichomonas</taxon>
    </lineage>
</organism>
<proteinExistence type="predicted"/>
<keyword evidence="3" id="KW-0472">Membrane</keyword>
<dbReference type="InterPro" id="IPR013785">
    <property type="entry name" value="Aldolase_TIM"/>
</dbReference>
<dbReference type="eggNOG" id="KOG0134">
    <property type="taxonomic scope" value="Eukaryota"/>
</dbReference>
<gene>
    <name evidence="5" type="ORF">TVAG_510340</name>
</gene>
<evidence type="ECO:0000256" key="1">
    <source>
        <dbReference type="ARBA" id="ARBA00022630"/>
    </source>
</evidence>
<dbReference type="InterPro" id="IPR001155">
    <property type="entry name" value="OxRdtase_FMN_N"/>
</dbReference>
<keyword evidence="3" id="KW-0812">Transmembrane</keyword>
<reference evidence="5" key="1">
    <citation type="submission" date="2006-10" db="EMBL/GenBank/DDBJ databases">
        <authorList>
            <person name="Amadeo P."/>
            <person name="Zhao Q."/>
            <person name="Wortman J."/>
            <person name="Fraser-Liggett C."/>
            <person name="Carlton J."/>
        </authorList>
    </citation>
    <scope>NUCLEOTIDE SEQUENCE</scope>
    <source>
        <strain evidence="5">G3</strain>
    </source>
</reference>
<dbReference type="GO" id="GO:0010181">
    <property type="term" value="F:FMN binding"/>
    <property type="evidence" value="ECO:0007669"/>
    <property type="project" value="InterPro"/>
</dbReference>
<dbReference type="GO" id="GO:0016491">
    <property type="term" value="F:oxidoreductase activity"/>
    <property type="evidence" value="ECO:0007669"/>
    <property type="project" value="UniProtKB-KW"/>
</dbReference>